<evidence type="ECO:0000256" key="7">
    <source>
        <dbReference type="ARBA" id="ARBA00022989"/>
    </source>
</evidence>
<evidence type="ECO:0000256" key="4">
    <source>
        <dbReference type="ARBA" id="ARBA00022475"/>
    </source>
</evidence>
<feature type="transmembrane region" description="Helical" evidence="11">
    <location>
        <begin position="20"/>
        <end position="42"/>
    </location>
</feature>
<gene>
    <name evidence="12" type="ORF">GCM10025881_38000</name>
</gene>
<keyword evidence="8" id="KW-0811">Translocation</keyword>
<sequence>MSFLTTLLPAADKPAASGDFFSQNFLTIALVAVLAIMVIFMVRNSRKRKRDAEELKNKFVPGVEVMTQHGIYGTLISVDDEKNEAIIETTPGTRLRVHRQTVARVIEPQDVAPEQDVVAEEPVVTGEPEYGERIDSDETPDAAAKPARAPRASSSSAAAKPRTTTRKKPASDSDAAE</sequence>
<organism evidence="12 13">
    <name type="scientific">Pseudolysinimonas kribbensis</name>
    <dbReference type="NCBI Taxonomy" id="433641"/>
    <lineage>
        <taxon>Bacteria</taxon>
        <taxon>Bacillati</taxon>
        <taxon>Actinomycetota</taxon>
        <taxon>Actinomycetes</taxon>
        <taxon>Micrococcales</taxon>
        <taxon>Microbacteriaceae</taxon>
        <taxon>Pseudolysinimonas</taxon>
    </lineage>
</organism>
<keyword evidence="13" id="KW-1185">Reference proteome</keyword>
<dbReference type="Pfam" id="PF02699">
    <property type="entry name" value="YajC"/>
    <property type="match status" value="1"/>
</dbReference>
<keyword evidence="4" id="KW-1003">Cell membrane</keyword>
<dbReference type="Proteomes" id="UP001157034">
    <property type="component" value="Unassembled WGS sequence"/>
</dbReference>
<feature type="compositionally biased region" description="Low complexity" evidence="10">
    <location>
        <begin position="142"/>
        <end position="162"/>
    </location>
</feature>
<protein>
    <recommendedName>
        <fullName evidence="14">Preprotein translocase subunit YajC</fullName>
    </recommendedName>
</protein>
<keyword evidence="6" id="KW-0653">Protein transport</keyword>
<dbReference type="PANTHER" id="PTHR33909:SF1">
    <property type="entry name" value="SEC TRANSLOCON ACCESSORY COMPLEX SUBUNIT YAJC"/>
    <property type="match status" value="1"/>
</dbReference>
<comment type="caution">
    <text evidence="12">The sequence shown here is derived from an EMBL/GenBank/DDBJ whole genome shotgun (WGS) entry which is preliminary data.</text>
</comment>
<dbReference type="InterPro" id="IPR003849">
    <property type="entry name" value="Preprotein_translocase_YajC"/>
</dbReference>
<evidence type="ECO:0000256" key="3">
    <source>
        <dbReference type="ARBA" id="ARBA00022448"/>
    </source>
</evidence>
<dbReference type="PANTHER" id="PTHR33909">
    <property type="entry name" value="SEC TRANSLOCON ACCESSORY COMPLEX SUBUNIT YAJC"/>
    <property type="match status" value="1"/>
</dbReference>
<evidence type="ECO:0000313" key="12">
    <source>
        <dbReference type="EMBL" id="GMA96976.1"/>
    </source>
</evidence>
<evidence type="ECO:0000256" key="9">
    <source>
        <dbReference type="ARBA" id="ARBA00023136"/>
    </source>
</evidence>
<evidence type="ECO:0000313" key="13">
    <source>
        <dbReference type="Proteomes" id="UP001157034"/>
    </source>
</evidence>
<keyword evidence="3" id="KW-0813">Transport</keyword>
<evidence type="ECO:0000256" key="2">
    <source>
        <dbReference type="ARBA" id="ARBA00006742"/>
    </source>
</evidence>
<evidence type="ECO:0000256" key="11">
    <source>
        <dbReference type="SAM" id="Phobius"/>
    </source>
</evidence>
<accession>A0ABQ6KBJ0</accession>
<evidence type="ECO:0000256" key="6">
    <source>
        <dbReference type="ARBA" id="ARBA00022927"/>
    </source>
</evidence>
<keyword evidence="9 11" id="KW-0472">Membrane</keyword>
<dbReference type="SMART" id="SM01323">
    <property type="entry name" value="YajC"/>
    <property type="match status" value="1"/>
</dbReference>
<feature type="region of interest" description="Disordered" evidence="10">
    <location>
        <begin position="111"/>
        <end position="177"/>
    </location>
</feature>
<comment type="subcellular location">
    <subcellularLocation>
        <location evidence="1">Cell membrane</location>
        <topology evidence="1">Single-pass membrane protein</topology>
    </subcellularLocation>
</comment>
<evidence type="ECO:0000256" key="5">
    <source>
        <dbReference type="ARBA" id="ARBA00022692"/>
    </source>
</evidence>
<evidence type="ECO:0000256" key="1">
    <source>
        <dbReference type="ARBA" id="ARBA00004162"/>
    </source>
</evidence>
<keyword evidence="7 11" id="KW-1133">Transmembrane helix</keyword>
<keyword evidence="5 11" id="KW-0812">Transmembrane</keyword>
<evidence type="ECO:0000256" key="8">
    <source>
        <dbReference type="ARBA" id="ARBA00023010"/>
    </source>
</evidence>
<dbReference type="RefSeq" id="WP_284255456.1">
    <property type="nucleotide sequence ID" value="NZ_BAAAQO010000004.1"/>
</dbReference>
<name>A0ABQ6KBJ0_9MICO</name>
<evidence type="ECO:0000256" key="10">
    <source>
        <dbReference type="SAM" id="MobiDB-lite"/>
    </source>
</evidence>
<dbReference type="EMBL" id="BSVB01000001">
    <property type="protein sequence ID" value="GMA96976.1"/>
    <property type="molecule type" value="Genomic_DNA"/>
</dbReference>
<reference evidence="13" key="1">
    <citation type="journal article" date="2019" name="Int. J. Syst. Evol. Microbiol.">
        <title>The Global Catalogue of Microorganisms (GCM) 10K type strain sequencing project: providing services to taxonomists for standard genome sequencing and annotation.</title>
        <authorList>
            <consortium name="The Broad Institute Genomics Platform"/>
            <consortium name="The Broad Institute Genome Sequencing Center for Infectious Disease"/>
            <person name="Wu L."/>
            <person name="Ma J."/>
        </authorList>
    </citation>
    <scope>NUCLEOTIDE SEQUENCE [LARGE SCALE GENOMIC DNA]</scope>
    <source>
        <strain evidence="13">NBRC 108894</strain>
    </source>
</reference>
<comment type="similarity">
    <text evidence="2">Belongs to the YajC family.</text>
</comment>
<evidence type="ECO:0008006" key="14">
    <source>
        <dbReference type="Google" id="ProtNLM"/>
    </source>
</evidence>
<proteinExistence type="inferred from homology"/>